<evidence type="ECO:0000259" key="9">
    <source>
        <dbReference type="PROSITE" id="PS50928"/>
    </source>
</evidence>
<keyword evidence="6 8" id="KW-1133">Transmembrane helix</keyword>
<dbReference type="PANTHER" id="PTHR43848">
    <property type="entry name" value="PUTRESCINE TRANSPORT SYSTEM PERMEASE PROTEIN POTI"/>
    <property type="match status" value="1"/>
</dbReference>
<proteinExistence type="inferred from homology"/>
<accession>A0ABQ6K5A6</accession>
<evidence type="ECO:0000313" key="11">
    <source>
        <dbReference type="Proteomes" id="UP001157034"/>
    </source>
</evidence>
<keyword evidence="3 8" id="KW-0813">Transport</keyword>
<dbReference type="PROSITE" id="PS50928">
    <property type="entry name" value="ABC_TM1"/>
    <property type="match status" value="1"/>
</dbReference>
<protein>
    <recommendedName>
        <fullName evidence="9">ABC transmembrane type-1 domain-containing protein</fullName>
    </recommendedName>
</protein>
<keyword evidence="4" id="KW-1003">Cell membrane</keyword>
<dbReference type="Gene3D" id="1.10.3720.10">
    <property type="entry name" value="MetI-like"/>
    <property type="match status" value="1"/>
</dbReference>
<dbReference type="PANTHER" id="PTHR43848:SF2">
    <property type="entry name" value="PUTRESCINE TRANSPORT SYSTEM PERMEASE PROTEIN POTI"/>
    <property type="match status" value="1"/>
</dbReference>
<feature type="transmembrane region" description="Helical" evidence="8">
    <location>
        <begin position="95"/>
        <end position="115"/>
    </location>
</feature>
<organism evidence="10 11">
    <name type="scientific">Pseudolysinimonas kribbensis</name>
    <dbReference type="NCBI Taxonomy" id="433641"/>
    <lineage>
        <taxon>Bacteria</taxon>
        <taxon>Bacillati</taxon>
        <taxon>Actinomycetota</taxon>
        <taxon>Actinomycetes</taxon>
        <taxon>Micrococcales</taxon>
        <taxon>Microbacteriaceae</taxon>
        <taxon>Pseudolysinimonas</taxon>
    </lineage>
</organism>
<keyword evidence="11" id="KW-1185">Reference proteome</keyword>
<keyword evidence="5 8" id="KW-0812">Transmembrane</keyword>
<dbReference type="RefSeq" id="WP_284253775.1">
    <property type="nucleotide sequence ID" value="NZ_BSVB01000001.1"/>
</dbReference>
<dbReference type="InterPro" id="IPR051789">
    <property type="entry name" value="Bact_Polyamine_Transport"/>
</dbReference>
<keyword evidence="7 8" id="KW-0472">Membrane</keyword>
<dbReference type="Proteomes" id="UP001157034">
    <property type="component" value="Unassembled WGS sequence"/>
</dbReference>
<evidence type="ECO:0000256" key="4">
    <source>
        <dbReference type="ARBA" id="ARBA00022475"/>
    </source>
</evidence>
<dbReference type="InterPro" id="IPR035906">
    <property type="entry name" value="MetI-like_sf"/>
</dbReference>
<dbReference type="SUPFAM" id="SSF161098">
    <property type="entry name" value="MetI-like"/>
    <property type="match status" value="1"/>
</dbReference>
<comment type="caution">
    <text evidence="10">The sequence shown here is derived from an EMBL/GenBank/DDBJ whole genome shotgun (WGS) entry which is preliminary data.</text>
</comment>
<comment type="subcellular location">
    <subcellularLocation>
        <location evidence="1 8">Cell membrane</location>
        <topology evidence="1 8">Multi-pass membrane protein</topology>
    </subcellularLocation>
</comment>
<sequence>MPALILAAGFVIVFGWFGLGSGSVGLIVASVVTSMPFVVLIVSGRLRELQGSYAEAARSLGAGPLRVFFTITVPLIAPSIVAGAMLAFVITFNNFAIQLFLAPIGISTLPVQIYSMVRLGVTPDVDALATIIILATIVLVVVINWITGNAAKIFTATNRGR</sequence>
<name>A0ABQ6K5A6_9MICO</name>
<feature type="transmembrane region" description="Helical" evidence="8">
    <location>
        <begin position="67"/>
        <end position="89"/>
    </location>
</feature>
<dbReference type="Pfam" id="PF00528">
    <property type="entry name" value="BPD_transp_1"/>
    <property type="match status" value="1"/>
</dbReference>
<gene>
    <name evidence="10" type="ORF">GCM10025881_17300</name>
</gene>
<evidence type="ECO:0000256" key="2">
    <source>
        <dbReference type="ARBA" id="ARBA00007069"/>
    </source>
</evidence>
<comment type="similarity">
    <text evidence="2">Belongs to the binding-protein-dependent transport system permease family. CysTW subfamily.</text>
</comment>
<evidence type="ECO:0000256" key="7">
    <source>
        <dbReference type="ARBA" id="ARBA00023136"/>
    </source>
</evidence>
<evidence type="ECO:0000256" key="8">
    <source>
        <dbReference type="RuleBase" id="RU363032"/>
    </source>
</evidence>
<evidence type="ECO:0000256" key="6">
    <source>
        <dbReference type="ARBA" id="ARBA00022989"/>
    </source>
</evidence>
<dbReference type="EMBL" id="BSVB01000001">
    <property type="protein sequence ID" value="GMA94906.1"/>
    <property type="molecule type" value="Genomic_DNA"/>
</dbReference>
<dbReference type="CDD" id="cd06261">
    <property type="entry name" value="TM_PBP2"/>
    <property type="match status" value="1"/>
</dbReference>
<evidence type="ECO:0000256" key="3">
    <source>
        <dbReference type="ARBA" id="ARBA00022448"/>
    </source>
</evidence>
<evidence type="ECO:0000313" key="10">
    <source>
        <dbReference type="EMBL" id="GMA94906.1"/>
    </source>
</evidence>
<reference evidence="11" key="1">
    <citation type="journal article" date="2019" name="Int. J. Syst. Evol. Microbiol.">
        <title>The Global Catalogue of Microorganisms (GCM) 10K type strain sequencing project: providing services to taxonomists for standard genome sequencing and annotation.</title>
        <authorList>
            <consortium name="The Broad Institute Genomics Platform"/>
            <consortium name="The Broad Institute Genome Sequencing Center for Infectious Disease"/>
            <person name="Wu L."/>
            <person name="Ma J."/>
        </authorList>
    </citation>
    <scope>NUCLEOTIDE SEQUENCE [LARGE SCALE GENOMIC DNA]</scope>
    <source>
        <strain evidence="11">NBRC 108894</strain>
    </source>
</reference>
<evidence type="ECO:0000256" key="5">
    <source>
        <dbReference type="ARBA" id="ARBA00022692"/>
    </source>
</evidence>
<evidence type="ECO:0000256" key="1">
    <source>
        <dbReference type="ARBA" id="ARBA00004651"/>
    </source>
</evidence>
<dbReference type="InterPro" id="IPR000515">
    <property type="entry name" value="MetI-like"/>
</dbReference>
<feature type="domain" description="ABC transmembrane type-1" evidence="9">
    <location>
        <begin position="1"/>
        <end position="143"/>
    </location>
</feature>
<feature type="transmembrane region" description="Helical" evidence="8">
    <location>
        <begin position="127"/>
        <end position="146"/>
    </location>
</feature>